<gene>
    <name evidence="2" type="ORF">KA717_14720</name>
</gene>
<dbReference type="InterPro" id="IPR001633">
    <property type="entry name" value="EAL_dom"/>
</dbReference>
<sequence length="63" mass="7150">MAEGVETKEQAMLLQSLGCEEMQGYCFSKPLSAEKMTQFQQFQIQNVVKDTKGSMYLLARVLL</sequence>
<evidence type="ECO:0000313" key="2">
    <source>
        <dbReference type="EMBL" id="UXE64669.1"/>
    </source>
</evidence>
<feature type="domain" description="EAL" evidence="1">
    <location>
        <begin position="1"/>
        <end position="44"/>
    </location>
</feature>
<dbReference type="AlphaFoldDB" id="A0A977L3A3"/>
<protein>
    <submittedName>
        <fullName evidence="2">EAL domain-containing protein</fullName>
    </submittedName>
</protein>
<name>A0A977L3A3_9CYAN</name>
<dbReference type="Proteomes" id="UP001065613">
    <property type="component" value="Chromosome"/>
</dbReference>
<organism evidence="2">
    <name type="scientific">Woronichinia naegeliana WA131</name>
    <dbReference type="NCBI Taxonomy" id="2824559"/>
    <lineage>
        <taxon>Bacteria</taxon>
        <taxon>Bacillati</taxon>
        <taxon>Cyanobacteriota</taxon>
        <taxon>Cyanophyceae</taxon>
        <taxon>Synechococcales</taxon>
        <taxon>Coelosphaeriaceae</taxon>
        <taxon>Woronichinia</taxon>
    </lineage>
</organism>
<reference evidence="2" key="1">
    <citation type="submission" date="2021-04" db="EMBL/GenBank/DDBJ databases">
        <title>Genome sequence of Woronichinia naegeliana from Washington state freshwater lake bloom.</title>
        <authorList>
            <person name="Dreher T.W."/>
        </authorList>
    </citation>
    <scope>NUCLEOTIDE SEQUENCE</scope>
    <source>
        <strain evidence="2">WA131</strain>
    </source>
</reference>
<dbReference type="InterPro" id="IPR050706">
    <property type="entry name" value="Cyclic-di-GMP_PDE-like"/>
</dbReference>
<dbReference type="PROSITE" id="PS50883">
    <property type="entry name" value="EAL"/>
    <property type="match status" value="1"/>
</dbReference>
<evidence type="ECO:0000259" key="1">
    <source>
        <dbReference type="PROSITE" id="PS50883"/>
    </source>
</evidence>
<dbReference type="EMBL" id="CP073041">
    <property type="protein sequence ID" value="UXE64669.1"/>
    <property type="molecule type" value="Genomic_DNA"/>
</dbReference>
<dbReference type="GO" id="GO:0071111">
    <property type="term" value="F:cyclic-guanylate-specific phosphodiesterase activity"/>
    <property type="evidence" value="ECO:0007669"/>
    <property type="project" value="InterPro"/>
</dbReference>
<dbReference type="Gene3D" id="3.20.20.450">
    <property type="entry name" value="EAL domain"/>
    <property type="match status" value="1"/>
</dbReference>
<dbReference type="Pfam" id="PF00563">
    <property type="entry name" value="EAL"/>
    <property type="match status" value="1"/>
</dbReference>
<accession>A0A977L3A3</accession>
<dbReference type="InterPro" id="IPR035919">
    <property type="entry name" value="EAL_sf"/>
</dbReference>
<dbReference type="PANTHER" id="PTHR33121:SF71">
    <property type="entry name" value="OXYGEN SENSOR PROTEIN DOSP"/>
    <property type="match status" value="1"/>
</dbReference>
<dbReference type="KEGG" id="wna:KA717_14720"/>
<dbReference type="SUPFAM" id="SSF141868">
    <property type="entry name" value="EAL domain-like"/>
    <property type="match status" value="1"/>
</dbReference>
<proteinExistence type="predicted"/>
<dbReference type="PANTHER" id="PTHR33121">
    <property type="entry name" value="CYCLIC DI-GMP PHOSPHODIESTERASE PDEF"/>
    <property type="match status" value="1"/>
</dbReference>